<name>A0AAE0P953_SORBR</name>
<dbReference type="Proteomes" id="UP001281003">
    <property type="component" value="Unassembled WGS sequence"/>
</dbReference>
<organism evidence="1 2">
    <name type="scientific">Sordaria brevicollis</name>
    <dbReference type="NCBI Taxonomy" id="83679"/>
    <lineage>
        <taxon>Eukaryota</taxon>
        <taxon>Fungi</taxon>
        <taxon>Dikarya</taxon>
        <taxon>Ascomycota</taxon>
        <taxon>Pezizomycotina</taxon>
        <taxon>Sordariomycetes</taxon>
        <taxon>Sordariomycetidae</taxon>
        <taxon>Sordariales</taxon>
        <taxon>Sordariaceae</taxon>
        <taxon>Sordaria</taxon>
    </lineage>
</organism>
<sequence length="150" mass="16882">MHLPVVPWPSRFPFLPGNWCWMGRYSRRSEKFLLLSFPMFTSHGSLNLGPPSQKHPRIEGHASRPTFIGPQHLLDDFFATKRSTWISNLSIPSDLHVSREHVHHLPNATGLALCRILSVARVRPLISKSTIPSTVDIGGHKRKHGALTVT</sequence>
<keyword evidence="2" id="KW-1185">Reference proteome</keyword>
<reference evidence="1" key="2">
    <citation type="submission" date="2023-07" db="EMBL/GenBank/DDBJ databases">
        <authorList>
            <consortium name="Lawrence Berkeley National Laboratory"/>
            <person name="Haridas S."/>
            <person name="Hensen N."/>
            <person name="Bonometti L."/>
            <person name="Westerberg I."/>
            <person name="Brannstrom I.O."/>
            <person name="Guillou S."/>
            <person name="Cros-Aarteil S."/>
            <person name="Calhoun S."/>
            <person name="Kuo A."/>
            <person name="Mondo S."/>
            <person name="Pangilinan J."/>
            <person name="Riley R."/>
            <person name="LaButti K."/>
            <person name="Andreopoulos B."/>
            <person name="Lipzen A."/>
            <person name="Chen C."/>
            <person name="Yanf M."/>
            <person name="Daum C."/>
            <person name="Ng V."/>
            <person name="Clum A."/>
            <person name="Steindorff A."/>
            <person name="Ohm R."/>
            <person name="Martin F."/>
            <person name="Silar P."/>
            <person name="Natvig D."/>
            <person name="Lalanne C."/>
            <person name="Gautier V."/>
            <person name="Ament-velasquez S.L."/>
            <person name="Kruys A."/>
            <person name="Hutchinson M.I."/>
            <person name="Powell A.J."/>
            <person name="Barry K."/>
            <person name="Miller A.N."/>
            <person name="Grigoriev I.V."/>
            <person name="Debuchy R."/>
            <person name="Gladieux P."/>
            <person name="Thoren M.H."/>
            <person name="Johannesson H."/>
        </authorList>
    </citation>
    <scope>NUCLEOTIDE SEQUENCE</scope>
    <source>
        <strain evidence="1">FGSC 1904</strain>
    </source>
</reference>
<reference evidence="1" key="1">
    <citation type="journal article" date="2023" name="Mol. Phylogenet. Evol.">
        <title>Genome-scale phylogeny and comparative genomics of the fungal order Sordariales.</title>
        <authorList>
            <person name="Hensen N."/>
            <person name="Bonometti L."/>
            <person name="Westerberg I."/>
            <person name="Brannstrom I.O."/>
            <person name="Guillou S."/>
            <person name="Cros-Aarteil S."/>
            <person name="Calhoun S."/>
            <person name="Haridas S."/>
            <person name="Kuo A."/>
            <person name="Mondo S."/>
            <person name="Pangilinan J."/>
            <person name="Riley R."/>
            <person name="LaButti K."/>
            <person name="Andreopoulos B."/>
            <person name="Lipzen A."/>
            <person name="Chen C."/>
            <person name="Yan M."/>
            <person name="Daum C."/>
            <person name="Ng V."/>
            <person name="Clum A."/>
            <person name="Steindorff A."/>
            <person name="Ohm R.A."/>
            <person name="Martin F."/>
            <person name="Silar P."/>
            <person name="Natvig D.O."/>
            <person name="Lalanne C."/>
            <person name="Gautier V."/>
            <person name="Ament-Velasquez S.L."/>
            <person name="Kruys A."/>
            <person name="Hutchinson M.I."/>
            <person name="Powell A.J."/>
            <person name="Barry K."/>
            <person name="Miller A.N."/>
            <person name="Grigoriev I.V."/>
            <person name="Debuchy R."/>
            <person name="Gladieux P."/>
            <person name="Hiltunen Thoren M."/>
            <person name="Johannesson H."/>
        </authorList>
    </citation>
    <scope>NUCLEOTIDE SEQUENCE</scope>
    <source>
        <strain evidence="1">FGSC 1904</strain>
    </source>
</reference>
<evidence type="ECO:0000313" key="2">
    <source>
        <dbReference type="Proteomes" id="UP001281003"/>
    </source>
</evidence>
<gene>
    <name evidence="1" type="ORF">B0T20DRAFT_419542</name>
</gene>
<proteinExistence type="predicted"/>
<accession>A0AAE0P953</accession>
<dbReference type="AlphaFoldDB" id="A0AAE0P953"/>
<protein>
    <submittedName>
        <fullName evidence="1">Uncharacterized protein</fullName>
    </submittedName>
</protein>
<dbReference type="EMBL" id="JAUTDP010000010">
    <property type="protein sequence ID" value="KAK3395666.1"/>
    <property type="molecule type" value="Genomic_DNA"/>
</dbReference>
<evidence type="ECO:0000313" key="1">
    <source>
        <dbReference type="EMBL" id="KAK3395666.1"/>
    </source>
</evidence>
<comment type="caution">
    <text evidence="1">The sequence shown here is derived from an EMBL/GenBank/DDBJ whole genome shotgun (WGS) entry which is preliminary data.</text>
</comment>